<dbReference type="SUPFAM" id="SSF52540">
    <property type="entry name" value="P-loop containing nucleoside triphosphate hydrolases"/>
    <property type="match status" value="1"/>
</dbReference>
<dbReference type="InterPro" id="IPR027417">
    <property type="entry name" value="P-loop_NTPase"/>
</dbReference>
<dbReference type="Pfam" id="PF13087">
    <property type="entry name" value="AAA_12"/>
    <property type="match status" value="1"/>
</dbReference>
<dbReference type="PANTHER" id="PTHR43788">
    <property type="entry name" value="DNA2/NAM7 HELICASE FAMILY MEMBER"/>
    <property type="match status" value="1"/>
</dbReference>
<gene>
    <name evidence="8" type="ORF">JN03_0551</name>
</gene>
<dbReference type="InterPro" id="IPR041677">
    <property type="entry name" value="DNA2/NAM7_AAA_11"/>
</dbReference>
<dbReference type="GO" id="GO:0005524">
    <property type="term" value="F:ATP binding"/>
    <property type="evidence" value="ECO:0007669"/>
    <property type="project" value="UniProtKB-KW"/>
</dbReference>
<evidence type="ECO:0000256" key="2">
    <source>
        <dbReference type="ARBA" id="ARBA00022741"/>
    </source>
</evidence>
<keyword evidence="5" id="KW-0067">ATP-binding</keyword>
<protein>
    <submittedName>
        <fullName evidence="8">Superfamily I DNA and/or RNA helicase</fullName>
    </submittedName>
</protein>
<accession>A0A4R7TWV4</accession>
<keyword evidence="2" id="KW-0547">Nucleotide-binding</keyword>
<feature type="domain" description="DNA2/NAM7 helicase helicase" evidence="6">
    <location>
        <begin position="315"/>
        <end position="675"/>
    </location>
</feature>
<dbReference type="InterPro" id="IPR041679">
    <property type="entry name" value="DNA2/NAM7-like_C"/>
</dbReference>
<evidence type="ECO:0000256" key="1">
    <source>
        <dbReference type="ARBA" id="ARBA00007913"/>
    </source>
</evidence>
<dbReference type="Gene3D" id="3.40.50.300">
    <property type="entry name" value="P-loop containing nucleotide triphosphate hydrolases"/>
    <property type="match status" value="2"/>
</dbReference>
<evidence type="ECO:0000256" key="5">
    <source>
        <dbReference type="ARBA" id="ARBA00022840"/>
    </source>
</evidence>
<evidence type="ECO:0000313" key="9">
    <source>
        <dbReference type="Proteomes" id="UP000294882"/>
    </source>
</evidence>
<dbReference type="Pfam" id="PF13086">
    <property type="entry name" value="AAA_11"/>
    <property type="match status" value="1"/>
</dbReference>
<comment type="caution">
    <text evidence="8">The sequence shown here is derived from an EMBL/GenBank/DDBJ whole genome shotgun (WGS) entry which is preliminary data.</text>
</comment>
<name>A0A4R7TWV4_9BACT</name>
<evidence type="ECO:0000256" key="3">
    <source>
        <dbReference type="ARBA" id="ARBA00022801"/>
    </source>
</evidence>
<evidence type="ECO:0000259" key="6">
    <source>
        <dbReference type="Pfam" id="PF13086"/>
    </source>
</evidence>
<keyword evidence="3" id="KW-0378">Hydrolase</keyword>
<dbReference type="RefSeq" id="WP_134076681.1">
    <property type="nucleotide sequence ID" value="NZ_SOCH01000005.1"/>
</dbReference>
<reference evidence="8 9" key="1">
    <citation type="submission" date="2019-03" db="EMBL/GenBank/DDBJ databases">
        <title>Genomic Encyclopedia of Archaeal and Bacterial Type Strains, Phase II (KMG-II): from individual species to whole genera.</title>
        <authorList>
            <person name="Goeker M."/>
        </authorList>
    </citation>
    <scope>NUCLEOTIDE SEQUENCE [LARGE SCALE GENOMIC DNA]</scope>
    <source>
        <strain evidence="8 9">ATCC 25591</strain>
    </source>
</reference>
<keyword evidence="4 8" id="KW-0347">Helicase</keyword>
<evidence type="ECO:0000259" key="7">
    <source>
        <dbReference type="Pfam" id="PF13087"/>
    </source>
</evidence>
<dbReference type="Proteomes" id="UP000294882">
    <property type="component" value="Unassembled WGS sequence"/>
</dbReference>
<sequence length="1036" mass="121127">MNNKGKYQNLLNNLLNIDPFDSSLYCRVNNENFFDVYEYFGEKIAANVLNNFSLNILLSDNKKRQMIQKLRNASYSDEIIRIYNENGIKLNENLFDSKNFDDVKQGLLIDMEVEQQKSIVMWKKIINKANDINAETNIWPLHIGFFILSVETDKKVIHAPLFFKEVNIEIKNSLAYMYSNSDIKINEKLITFLNQEGFAININDFDFSNLTINSIFNYFKKAWSSLYEIPETLLSEVEKQNQNTIKNRSIRFSTGMILGFFNVSSGYLWNQLKMIIDNDEFEDIINPDFNKIKYKEKVDKIIFDNLFKLYKIQNTNFSQDCATVSALYQDTIIWGPPGTGKSQTISNLIVNIIARGYTALVVSQKKAALDVLKNRLKKLSIFCLFALNDKSLKNETFYKPLKEFIYLLENFKPTEKEEPLSIWSKKEEEYIARLQKILKVKNIDQNLEFYFNINKEFITEDNIVLIKKLNKNIKYNTTELDDINNLKKHLYKANFQKNYNILKPYPKQLKDALEILIENQQLLQLDLDILVKNIEKIDIDSLKKIINFFESESFKTELFINDDLKIARMILSKTIDKMNDFTNEQKKQYTSFAMAIRTAHLRPFKFFQKYKEMIKLLFPIIITTPDVDLSIWKKGEFDYAILDESSQIFIEKGIPILYLAKRHILAGDSKQMQPTRWFSSSYSAEEEEDFASIESLLDYATARGMYSVLLDKNYRSKKAALMTFNSKNFYDSKLDVIDENFEKNKLNDAIEVVEANGVWDNSCNKEEAAIMLSKIKENLGKYEKIIALVFNSKQQDYLLSLIFNEEEQIEEAINNETLQIKNIENIQGDEADLIIMSVVYDHKTSLHGTYVARKGGKNALNVAISRAKEKLIVIKSINYKDIEINDKSSSDLILFREWLRFLDLNPEQKNKYLLIPNKNVKEATEEIAVYTGDLYEELTNLIKDGLPERYKLLTNYTIGTKEIDFCIYDKELDNVKLGIIIDNLSYQTEYKDYLLFKDTIKFLISKKYPIIVLSKLNFSLIMKKISLFLKELNNEQ</sequence>
<dbReference type="InterPro" id="IPR050534">
    <property type="entry name" value="Coronavir_polyprotein_1ab"/>
</dbReference>
<dbReference type="GO" id="GO:0043139">
    <property type="term" value="F:5'-3' DNA helicase activity"/>
    <property type="evidence" value="ECO:0007669"/>
    <property type="project" value="TreeGrafter"/>
</dbReference>
<dbReference type="PANTHER" id="PTHR43788:SF8">
    <property type="entry name" value="DNA-BINDING PROTEIN SMUBP-2"/>
    <property type="match status" value="1"/>
</dbReference>
<dbReference type="InterPro" id="IPR047187">
    <property type="entry name" value="SF1_C_Upf1"/>
</dbReference>
<comment type="similarity">
    <text evidence="1">Belongs to the DNA2/NAM7 helicase family.</text>
</comment>
<proteinExistence type="inferred from homology"/>
<feature type="domain" description="DNA2/NAM7 helicase-like C-terminal" evidence="7">
    <location>
        <begin position="695"/>
        <end position="874"/>
    </location>
</feature>
<organism evidence="8 9">
    <name type="scientific">Metamycoplasma hyosynoviae</name>
    <dbReference type="NCBI Taxonomy" id="29559"/>
    <lineage>
        <taxon>Bacteria</taxon>
        <taxon>Bacillati</taxon>
        <taxon>Mycoplasmatota</taxon>
        <taxon>Mycoplasmoidales</taxon>
        <taxon>Metamycoplasmataceae</taxon>
        <taxon>Metamycoplasma</taxon>
    </lineage>
</organism>
<evidence type="ECO:0000313" key="8">
    <source>
        <dbReference type="EMBL" id="TDU96678.1"/>
    </source>
</evidence>
<dbReference type="AlphaFoldDB" id="A0A4R7TWV4"/>
<evidence type="ECO:0000256" key="4">
    <source>
        <dbReference type="ARBA" id="ARBA00022806"/>
    </source>
</evidence>
<dbReference type="GO" id="GO:0016787">
    <property type="term" value="F:hydrolase activity"/>
    <property type="evidence" value="ECO:0007669"/>
    <property type="project" value="UniProtKB-KW"/>
</dbReference>
<dbReference type="CDD" id="cd18808">
    <property type="entry name" value="SF1_C_Upf1"/>
    <property type="match status" value="1"/>
</dbReference>
<dbReference type="EMBL" id="SOCH01000005">
    <property type="protein sequence ID" value="TDU96678.1"/>
    <property type="molecule type" value="Genomic_DNA"/>
</dbReference>